<evidence type="ECO:0000256" key="6">
    <source>
        <dbReference type="ARBA" id="ARBA00023180"/>
    </source>
</evidence>
<dbReference type="Gene3D" id="2.60.120.40">
    <property type="match status" value="1"/>
</dbReference>
<keyword evidence="3" id="KW-0272">Extracellular matrix</keyword>
<feature type="region of interest" description="Disordered" evidence="7">
    <location>
        <begin position="33"/>
        <end position="72"/>
    </location>
</feature>
<dbReference type="SUPFAM" id="SSF49842">
    <property type="entry name" value="TNF-like"/>
    <property type="match status" value="1"/>
</dbReference>
<dbReference type="InterPro" id="IPR050392">
    <property type="entry name" value="Collagen/C1q_domain"/>
</dbReference>
<dbReference type="AlphaFoldDB" id="A0A6A4TJK0"/>
<dbReference type="GO" id="GO:0005581">
    <property type="term" value="C:collagen trimer"/>
    <property type="evidence" value="ECO:0007669"/>
    <property type="project" value="UniProtKB-KW"/>
</dbReference>
<feature type="compositionally biased region" description="Basic and acidic residues" evidence="7">
    <location>
        <begin position="36"/>
        <end position="49"/>
    </location>
</feature>
<comment type="subcellular location">
    <subcellularLocation>
        <location evidence="1">Secreted</location>
        <location evidence="1">Extracellular space</location>
        <location evidence="1">Extracellular matrix</location>
    </subcellularLocation>
</comment>
<dbReference type="PROSITE" id="PS50871">
    <property type="entry name" value="C1Q"/>
    <property type="match status" value="1"/>
</dbReference>
<evidence type="ECO:0000256" key="3">
    <source>
        <dbReference type="ARBA" id="ARBA00022530"/>
    </source>
</evidence>
<feature type="region of interest" description="Disordered" evidence="7">
    <location>
        <begin position="109"/>
        <end position="160"/>
    </location>
</feature>
<dbReference type="PRINTS" id="PR00007">
    <property type="entry name" value="COMPLEMNTC1Q"/>
</dbReference>
<dbReference type="InterPro" id="IPR001073">
    <property type="entry name" value="C1q_dom"/>
</dbReference>
<keyword evidence="6" id="KW-0325">Glycoprotein</keyword>
<evidence type="ECO:0000313" key="10">
    <source>
        <dbReference type="Proteomes" id="UP000438429"/>
    </source>
</evidence>
<feature type="compositionally biased region" description="Basic and acidic residues" evidence="7">
    <location>
        <begin position="274"/>
        <end position="287"/>
    </location>
</feature>
<feature type="domain" description="C1q" evidence="8">
    <location>
        <begin position="428"/>
        <end position="565"/>
    </location>
</feature>
<proteinExistence type="predicted"/>
<evidence type="ECO:0000256" key="7">
    <source>
        <dbReference type="SAM" id="MobiDB-lite"/>
    </source>
</evidence>
<dbReference type="InterPro" id="IPR008160">
    <property type="entry name" value="Collagen"/>
</dbReference>
<keyword evidence="5" id="KW-0176">Collagen</keyword>
<evidence type="ECO:0000256" key="4">
    <source>
        <dbReference type="ARBA" id="ARBA00022729"/>
    </source>
</evidence>
<evidence type="ECO:0000256" key="2">
    <source>
        <dbReference type="ARBA" id="ARBA00022525"/>
    </source>
</evidence>
<organism evidence="9 10">
    <name type="scientific">Scophthalmus maximus</name>
    <name type="common">Turbot</name>
    <name type="synonym">Psetta maxima</name>
    <dbReference type="NCBI Taxonomy" id="52904"/>
    <lineage>
        <taxon>Eukaryota</taxon>
        <taxon>Metazoa</taxon>
        <taxon>Chordata</taxon>
        <taxon>Craniata</taxon>
        <taxon>Vertebrata</taxon>
        <taxon>Euteleostomi</taxon>
        <taxon>Actinopterygii</taxon>
        <taxon>Neopterygii</taxon>
        <taxon>Teleostei</taxon>
        <taxon>Neoteleostei</taxon>
        <taxon>Acanthomorphata</taxon>
        <taxon>Carangaria</taxon>
        <taxon>Pleuronectiformes</taxon>
        <taxon>Pleuronectoidei</taxon>
        <taxon>Scophthalmidae</taxon>
        <taxon>Scophthalmus</taxon>
    </lineage>
</organism>
<dbReference type="PANTHER" id="PTHR15427">
    <property type="entry name" value="EMILIN ELASTIN MICROFIBRIL INTERFACE-LOCATED PROTEIN ELASTIN MICROFIBRIL INTERFACER"/>
    <property type="match status" value="1"/>
</dbReference>
<dbReference type="Proteomes" id="UP000438429">
    <property type="component" value="Unassembled WGS sequence"/>
</dbReference>
<dbReference type="EMBL" id="VEVO01000001">
    <property type="protein sequence ID" value="KAF0046987.1"/>
    <property type="molecule type" value="Genomic_DNA"/>
</dbReference>
<comment type="caution">
    <text evidence="9">The sequence shown here is derived from an EMBL/GenBank/DDBJ whole genome shotgun (WGS) entry which is preliminary data.</text>
</comment>
<feature type="compositionally biased region" description="Low complexity" evidence="7">
    <location>
        <begin position="246"/>
        <end position="266"/>
    </location>
</feature>
<accession>A0A6A4TJK0</accession>
<name>A0A6A4TJK0_SCOMX</name>
<evidence type="ECO:0000256" key="1">
    <source>
        <dbReference type="ARBA" id="ARBA00004498"/>
    </source>
</evidence>
<dbReference type="Pfam" id="PF00386">
    <property type="entry name" value="C1q"/>
    <property type="match status" value="1"/>
</dbReference>
<reference evidence="9 10" key="1">
    <citation type="submission" date="2019-06" db="EMBL/GenBank/DDBJ databases">
        <title>Draft genomes of female and male turbot (Scophthalmus maximus).</title>
        <authorList>
            <person name="Xu H."/>
            <person name="Xu X.-W."/>
            <person name="Shao C."/>
            <person name="Chen S."/>
        </authorList>
    </citation>
    <scope>NUCLEOTIDE SEQUENCE [LARGE SCALE GENOMIC DNA]</scope>
    <source>
        <strain evidence="9">Ysfricsl-2016a</strain>
        <tissue evidence="9">Blood</tissue>
    </source>
</reference>
<feature type="compositionally biased region" description="Gly residues" evidence="7">
    <location>
        <begin position="129"/>
        <end position="139"/>
    </location>
</feature>
<gene>
    <name evidence="9" type="ORF">F2P81_000620</name>
</gene>
<evidence type="ECO:0000256" key="5">
    <source>
        <dbReference type="ARBA" id="ARBA00023119"/>
    </source>
</evidence>
<feature type="compositionally biased region" description="Basic residues" evidence="7">
    <location>
        <begin position="113"/>
        <end position="124"/>
    </location>
</feature>
<feature type="region of interest" description="Disordered" evidence="7">
    <location>
        <begin position="246"/>
        <end position="430"/>
    </location>
</feature>
<evidence type="ECO:0000259" key="8">
    <source>
        <dbReference type="PROSITE" id="PS50871"/>
    </source>
</evidence>
<dbReference type="PANTHER" id="PTHR15427:SF51">
    <property type="entry name" value="OTOLIN 1"/>
    <property type="match status" value="1"/>
</dbReference>
<keyword evidence="2" id="KW-0964">Secreted</keyword>
<dbReference type="FunFam" id="2.60.120.40:FF:000001">
    <property type="entry name" value="Complement C1q B chain"/>
    <property type="match status" value="1"/>
</dbReference>
<dbReference type="Pfam" id="PF01391">
    <property type="entry name" value="Collagen"/>
    <property type="match status" value="2"/>
</dbReference>
<dbReference type="InterPro" id="IPR008983">
    <property type="entry name" value="Tumour_necrosis_fac-like_dom"/>
</dbReference>
<keyword evidence="4" id="KW-0732">Signal</keyword>
<protein>
    <recommendedName>
        <fullName evidence="8">C1q domain-containing protein</fullName>
    </recommendedName>
</protein>
<evidence type="ECO:0000313" key="9">
    <source>
        <dbReference type="EMBL" id="KAF0046987.1"/>
    </source>
</evidence>
<dbReference type="SMART" id="SM00110">
    <property type="entry name" value="C1Q"/>
    <property type="match status" value="1"/>
</dbReference>
<sequence>MFDEGGTTTFTRLVGGHCPRLGAPLRTVRGWLPDTGAEKRRTNADEKPSLIRGVGRGPTLGSPNDRERIPRVVPNSPGPLSLCQALNMLSFRLIFLTTLLVVLMGALTSSARTTRKPQSSKKPPRAGSSSGGGGGGGGRRTTTTTTSPYSSQHTEETTEVMMDTYSLSPTDSTTYSSESYSTEFHTDAIAPPGNTDGNYTLDYNECFFNMCECCPPERGPVGPVGERGPPGPLGERGPPGLPGVNGEIGPRGPLGAAGLPGANGLNGDIGTTQLERDPGPRGEKGERGFIGLKGDLGESGRPGMNGTKGTTGDEGPMGPPGIVGTKGQKGEQGPTGECLPGEKGGKGDLGERGPPGLSGEKGPPGVNGTDGANGERGDPGPPGGKGDVGARGPPGPLGGRGMAGLRGERGPKGGRGPRGPKGQPGESVEQVRSAFSVGLFPSRSFPPPGVPVKFDKVFYNGEGHWDTAANKFNATYPGVYLFTYHITVRNRPVRAALVVNGLRKLRTRDSLYGQDIDQASNLVLLPLSEGDQVWLETLRDWNGIYSSSEDDSTFSGFLLYPDSKTKPVAVENL</sequence>